<name>A0A7Y1LB57_9PSED</name>
<sequence>MSFDFNCFVLQHLAWKLVFVFAMGGNFLQREALLIQAGFGAWFRKLSDLRQVRKLIGA</sequence>
<dbReference type="Proteomes" id="UP000583279">
    <property type="component" value="Unassembled WGS sequence"/>
</dbReference>
<dbReference type="EMBL" id="JAAQYK010000001">
    <property type="protein sequence ID" value="NNA42889.1"/>
    <property type="molecule type" value="Genomic_DNA"/>
</dbReference>
<reference evidence="1 2" key="1">
    <citation type="journal article" date="2020" name="Front. Microbiol.">
        <title>Genetic Organization of the aprX-lipA2 Operon Affects the Proteolytic Potential of Pseudomonas Species in Milk.</title>
        <authorList>
            <person name="Maier C."/>
            <person name="Huptas C."/>
            <person name="von Neubeck M."/>
            <person name="Scherer S."/>
            <person name="Wenning M."/>
            <person name="Lucking G."/>
        </authorList>
    </citation>
    <scope>NUCLEOTIDE SEQUENCE [LARGE SCALE GENOMIC DNA]</scope>
    <source>
        <strain evidence="1 2">WS 4997</strain>
    </source>
</reference>
<evidence type="ECO:0000313" key="1">
    <source>
        <dbReference type="EMBL" id="NNA42889.1"/>
    </source>
</evidence>
<proteinExistence type="predicted"/>
<organism evidence="1 2">
    <name type="scientific">Pseudomonas lactis</name>
    <dbReference type="NCBI Taxonomy" id="1615674"/>
    <lineage>
        <taxon>Bacteria</taxon>
        <taxon>Pseudomonadati</taxon>
        <taxon>Pseudomonadota</taxon>
        <taxon>Gammaproteobacteria</taxon>
        <taxon>Pseudomonadales</taxon>
        <taxon>Pseudomonadaceae</taxon>
        <taxon>Pseudomonas</taxon>
    </lineage>
</organism>
<protein>
    <submittedName>
        <fullName evidence="1">Uncharacterized protein</fullName>
    </submittedName>
</protein>
<dbReference type="RefSeq" id="WP_169855123.1">
    <property type="nucleotide sequence ID" value="NZ_JAAQYK010000001.1"/>
</dbReference>
<comment type="caution">
    <text evidence="1">The sequence shown here is derived from an EMBL/GenBank/DDBJ whole genome shotgun (WGS) entry which is preliminary data.</text>
</comment>
<evidence type="ECO:0000313" key="2">
    <source>
        <dbReference type="Proteomes" id="UP000583279"/>
    </source>
</evidence>
<gene>
    <name evidence="1" type="ORF">HBO18_02020</name>
</gene>
<accession>A0A7Y1LB57</accession>
<dbReference type="AlphaFoldDB" id="A0A7Y1LB57"/>